<dbReference type="Gene3D" id="3.30.497.10">
    <property type="entry name" value="Antithrombin, subunit I, domain 2"/>
    <property type="match status" value="1"/>
</dbReference>
<dbReference type="PANTHER" id="PTHR11461:SF211">
    <property type="entry name" value="GH10112P-RELATED"/>
    <property type="match status" value="1"/>
</dbReference>
<evidence type="ECO:0000313" key="3">
    <source>
        <dbReference type="EMBL" id="KAL3520738.1"/>
    </source>
</evidence>
<dbReference type="InterPro" id="IPR042178">
    <property type="entry name" value="Serpin_sf_1"/>
</dbReference>
<keyword evidence="4" id="KW-1185">Reference proteome</keyword>
<dbReference type="EMBL" id="JBJUIK010000008">
    <property type="protein sequence ID" value="KAL3520738.1"/>
    <property type="molecule type" value="Genomic_DNA"/>
</dbReference>
<comment type="caution">
    <text evidence="3">The sequence shown here is derived from an EMBL/GenBank/DDBJ whole genome shotgun (WGS) entry which is preliminary data.</text>
</comment>
<dbReference type="AlphaFoldDB" id="A0ABD2ZN87"/>
<dbReference type="InterPro" id="IPR036186">
    <property type="entry name" value="Serpin_sf"/>
</dbReference>
<evidence type="ECO:0000256" key="1">
    <source>
        <dbReference type="ARBA" id="ARBA00009500"/>
    </source>
</evidence>
<dbReference type="PANTHER" id="PTHR11461">
    <property type="entry name" value="SERINE PROTEASE INHIBITOR, SERPIN"/>
    <property type="match status" value="1"/>
</dbReference>
<evidence type="ECO:0000313" key="4">
    <source>
        <dbReference type="Proteomes" id="UP001630127"/>
    </source>
</evidence>
<organism evidence="3 4">
    <name type="scientific">Cinchona calisaya</name>
    <dbReference type="NCBI Taxonomy" id="153742"/>
    <lineage>
        <taxon>Eukaryota</taxon>
        <taxon>Viridiplantae</taxon>
        <taxon>Streptophyta</taxon>
        <taxon>Embryophyta</taxon>
        <taxon>Tracheophyta</taxon>
        <taxon>Spermatophyta</taxon>
        <taxon>Magnoliopsida</taxon>
        <taxon>eudicotyledons</taxon>
        <taxon>Gunneridae</taxon>
        <taxon>Pentapetalae</taxon>
        <taxon>asterids</taxon>
        <taxon>lamiids</taxon>
        <taxon>Gentianales</taxon>
        <taxon>Rubiaceae</taxon>
        <taxon>Cinchonoideae</taxon>
        <taxon>Cinchoneae</taxon>
        <taxon>Cinchona</taxon>
    </lineage>
</organism>
<dbReference type="SUPFAM" id="SSF56574">
    <property type="entry name" value="Serpins"/>
    <property type="match status" value="1"/>
</dbReference>
<dbReference type="InterPro" id="IPR000215">
    <property type="entry name" value="Serpin_fam"/>
</dbReference>
<name>A0ABD2ZN87_9GENT</name>
<sequence>MKEESQPIELTEMLQLWDGDDEYPYISNVIHKASIEVDEEGKQAVAVTLAMLPPCSCSRFVKPEFKTFVADHPFLFIIVDIAAALHERSRLSATPSKLVMAAHVCWKEFPPPQPMKNKAAKMDALLPLLTF</sequence>
<comment type="similarity">
    <text evidence="1">Belongs to the serpin family.</text>
</comment>
<dbReference type="Pfam" id="PF00079">
    <property type="entry name" value="Serpin"/>
    <property type="match status" value="1"/>
</dbReference>
<protein>
    <recommendedName>
        <fullName evidence="2">Serpin domain-containing protein</fullName>
    </recommendedName>
</protein>
<accession>A0ABD2ZN87</accession>
<dbReference type="InterPro" id="IPR023796">
    <property type="entry name" value="Serpin_dom"/>
</dbReference>
<proteinExistence type="inferred from homology"/>
<feature type="domain" description="Serpin" evidence="2">
    <location>
        <begin position="20"/>
        <end position="81"/>
    </location>
</feature>
<reference evidence="3 4" key="1">
    <citation type="submission" date="2024-11" db="EMBL/GenBank/DDBJ databases">
        <title>A near-complete genome assembly of Cinchona calisaya.</title>
        <authorList>
            <person name="Lian D.C."/>
            <person name="Zhao X.W."/>
            <person name="Wei L."/>
        </authorList>
    </citation>
    <scope>NUCLEOTIDE SEQUENCE [LARGE SCALE GENOMIC DNA]</scope>
    <source>
        <tissue evidence="3">Nenye</tissue>
    </source>
</reference>
<gene>
    <name evidence="3" type="ORF">ACH5RR_018887</name>
</gene>
<evidence type="ECO:0000259" key="2">
    <source>
        <dbReference type="Pfam" id="PF00079"/>
    </source>
</evidence>
<dbReference type="Proteomes" id="UP001630127">
    <property type="component" value="Unassembled WGS sequence"/>
</dbReference>